<proteinExistence type="predicted"/>
<dbReference type="CDD" id="cd02042">
    <property type="entry name" value="ParAB_family"/>
    <property type="match status" value="1"/>
</dbReference>
<dbReference type="FunFam" id="3.40.50.300:FF:000285">
    <property type="entry name" value="Sporulation initiation inhibitor Soj"/>
    <property type="match status" value="1"/>
</dbReference>
<dbReference type="PANTHER" id="PTHR13696">
    <property type="entry name" value="P-LOOP CONTAINING NUCLEOSIDE TRIPHOSPHATE HYDROLASE"/>
    <property type="match status" value="1"/>
</dbReference>
<dbReference type="PIRSF" id="PIRSF009320">
    <property type="entry name" value="Nuc_binding_HP_1000"/>
    <property type="match status" value="1"/>
</dbReference>
<gene>
    <name evidence="2" type="ORF">ENK44_14150</name>
</gene>
<dbReference type="InterPro" id="IPR025669">
    <property type="entry name" value="AAA_dom"/>
</dbReference>
<organism evidence="2">
    <name type="scientific">Caldithrix abyssi</name>
    <dbReference type="NCBI Taxonomy" id="187145"/>
    <lineage>
        <taxon>Bacteria</taxon>
        <taxon>Pseudomonadati</taxon>
        <taxon>Calditrichota</taxon>
        <taxon>Calditrichia</taxon>
        <taxon>Calditrichales</taxon>
        <taxon>Calditrichaceae</taxon>
        <taxon>Caldithrix</taxon>
    </lineage>
</organism>
<name>A0A7V4U2I0_CALAY</name>
<dbReference type="SUPFAM" id="SSF52540">
    <property type="entry name" value="P-loop containing nucleoside triphosphate hydrolases"/>
    <property type="match status" value="1"/>
</dbReference>
<protein>
    <submittedName>
        <fullName evidence="2">ParA family protein</fullName>
    </submittedName>
</protein>
<comment type="caution">
    <text evidence="2">The sequence shown here is derived from an EMBL/GenBank/DDBJ whole genome shotgun (WGS) entry which is preliminary data.</text>
</comment>
<dbReference type="Proteomes" id="UP000885779">
    <property type="component" value="Unassembled WGS sequence"/>
</dbReference>
<dbReference type="InterPro" id="IPR050678">
    <property type="entry name" value="DNA_Partitioning_ATPase"/>
</dbReference>
<evidence type="ECO:0000313" key="2">
    <source>
        <dbReference type="EMBL" id="HGY56845.1"/>
    </source>
</evidence>
<evidence type="ECO:0000259" key="1">
    <source>
        <dbReference type="Pfam" id="PF13614"/>
    </source>
</evidence>
<reference evidence="2" key="1">
    <citation type="journal article" date="2020" name="mSystems">
        <title>Genome- and Community-Level Interaction Insights into Carbon Utilization and Element Cycling Functions of Hydrothermarchaeota in Hydrothermal Sediment.</title>
        <authorList>
            <person name="Zhou Z."/>
            <person name="Liu Y."/>
            <person name="Xu W."/>
            <person name="Pan J."/>
            <person name="Luo Z.H."/>
            <person name="Li M."/>
        </authorList>
    </citation>
    <scope>NUCLEOTIDE SEQUENCE [LARGE SCALE GENOMIC DNA]</scope>
    <source>
        <strain evidence="2">HyVt-577</strain>
    </source>
</reference>
<dbReference type="EMBL" id="DRQG01000133">
    <property type="protein sequence ID" value="HGY56845.1"/>
    <property type="molecule type" value="Genomic_DNA"/>
</dbReference>
<dbReference type="PANTHER" id="PTHR13696:SF52">
    <property type="entry name" value="PARA FAMILY PROTEIN CT_582"/>
    <property type="match status" value="1"/>
</dbReference>
<accession>A0A7V4U2I0</accession>
<dbReference type="AlphaFoldDB" id="A0A7V4U2I0"/>
<dbReference type="InterPro" id="IPR027417">
    <property type="entry name" value="P-loop_NTPase"/>
</dbReference>
<feature type="domain" description="AAA" evidence="1">
    <location>
        <begin position="3"/>
        <end position="178"/>
    </location>
</feature>
<dbReference type="Pfam" id="PF13614">
    <property type="entry name" value="AAA_31"/>
    <property type="match status" value="1"/>
</dbReference>
<sequence>MGKIIAITNQKGGVGKTTTAINLSSCIAVAERRVLLVDIDPQANATSGLGVVPDEQEQSVYEVLLNGAKIEEAITQTNVPFLSLVSSHIRLVGAEVELVDMPKREHQLKKHLQKIKDQYDYIFVDCPPSLGLLTLNALTAADSVLIPIQCEYYALEGLSQLLNTIHLVQKNLNNDLNIEGVLLTMYDNRLNLCNQVAAEVREYFKEKVYKTVINRNVRLGEAPSFGKPIIMYDAVCIGSQNYISLAEEVIGEKNK</sequence>
<dbReference type="Gene3D" id="3.40.50.300">
    <property type="entry name" value="P-loop containing nucleotide triphosphate hydrolases"/>
    <property type="match status" value="1"/>
</dbReference>